<evidence type="ECO:0000256" key="2">
    <source>
        <dbReference type="SAM" id="Phobius"/>
    </source>
</evidence>
<feature type="compositionally biased region" description="Polar residues" evidence="1">
    <location>
        <begin position="292"/>
        <end position="319"/>
    </location>
</feature>
<keyword evidence="4" id="KW-1185">Reference proteome</keyword>
<organism evidence="3 4">
    <name type="scientific">Bionectria ochroleuca</name>
    <name type="common">Gliocladium roseum</name>
    <dbReference type="NCBI Taxonomy" id="29856"/>
    <lineage>
        <taxon>Eukaryota</taxon>
        <taxon>Fungi</taxon>
        <taxon>Dikarya</taxon>
        <taxon>Ascomycota</taxon>
        <taxon>Pezizomycotina</taxon>
        <taxon>Sordariomycetes</taxon>
        <taxon>Hypocreomycetidae</taxon>
        <taxon>Hypocreales</taxon>
        <taxon>Bionectriaceae</taxon>
        <taxon>Clonostachys</taxon>
    </lineage>
</organism>
<evidence type="ECO:0000313" key="3">
    <source>
        <dbReference type="EMBL" id="VUC35725.1"/>
    </source>
</evidence>
<dbReference type="EMBL" id="CABFNS010000919">
    <property type="protein sequence ID" value="VUC35725.1"/>
    <property type="molecule type" value="Genomic_DNA"/>
</dbReference>
<keyword evidence="2" id="KW-0472">Membrane</keyword>
<accession>A0ABY6UWG0</accession>
<feature type="region of interest" description="Disordered" evidence="1">
    <location>
        <begin position="187"/>
        <end position="206"/>
    </location>
</feature>
<dbReference type="Proteomes" id="UP000766486">
    <property type="component" value="Unassembled WGS sequence"/>
</dbReference>
<reference evidence="3 4" key="1">
    <citation type="submission" date="2019-06" db="EMBL/GenBank/DDBJ databases">
        <authorList>
            <person name="Broberg M."/>
        </authorList>
    </citation>
    <scope>NUCLEOTIDE SEQUENCE [LARGE SCALE GENOMIC DNA]</scope>
</reference>
<feature type="transmembrane region" description="Helical" evidence="2">
    <location>
        <begin position="209"/>
        <end position="232"/>
    </location>
</feature>
<evidence type="ECO:0008006" key="5">
    <source>
        <dbReference type="Google" id="ProtNLM"/>
    </source>
</evidence>
<proteinExistence type="predicted"/>
<protein>
    <recommendedName>
        <fullName evidence="5">Mid2 domain-containing protein</fullName>
    </recommendedName>
</protein>
<sequence>MPRVITSQSRTNLGPLTATFTPEPGCTHFVGLCDTCAIAWLSETCGKTGAQDDPSCWPPTRVGAASPSPTLNGWGFYSPGLVCPSGFTSACIATAGGSSGWMVQFSMTAEETAVGCCPSGFQCANINGGTCTAVPTSTTVPIVTCSDGASVNFTQLTITESATHPYTFYAPLIQINWKASDRPATVSATATSTTDPSITPSSHKPSNGVIAGAVIGSVVGLTLLIVLAVFLIRRGKTAETATKIAEPSHPTNERPSYNPQDSSGSSRYPWPNLHVHVNNGDRNGTECHNYGAGSQNNSQGAGNQFNGEVDTVQQHPATP</sequence>
<feature type="region of interest" description="Disordered" evidence="1">
    <location>
        <begin position="242"/>
        <end position="319"/>
    </location>
</feature>
<comment type="caution">
    <text evidence="3">The sequence shown here is derived from an EMBL/GenBank/DDBJ whole genome shotgun (WGS) entry which is preliminary data.</text>
</comment>
<name>A0ABY6UWG0_BIOOC</name>
<gene>
    <name evidence="3" type="ORF">CLO192961_LOCUS426811</name>
</gene>
<feature type="compositionally biased region" description="Polar residues" evidence="1">
    <location>
        <begin position="249"/>
        <end position="266"/>
    </location>
</feature>
<evidence type="ECO:0000313" key="4">
    <source>
        <dbReference type="Proteomes" id="UP000766486"/>
    </source>
</evidence>
<evidence type="ECO:0000256" key="1">
    <source>
        <dbReference type="SAM" id="MobiDB-lite"/>
    </source>
</evidence>
<keyword evidence="2" id="KW-0812">Transmembrane</keyword>
<keyword evidence="2" id="KW-1133">Transmembrane helix</keyword>